<organism evidence="2 3">
    <name type="scientific">Vulcanisaeta souniana JCM 11219</name>
    <dbReference type="NCBI Taxonomy" id="1293586"/>
    <lineage>
        <taxon>Archaea</taxon>
        <taxon>Thermoproteota</taxon>
        <taxon>Thermoprotei</taxon>
        <taxon>Thermoproteales</taxon>
        <taxon>Thermoproteaceae</taxon>
        <taxon>Vulcanisaeta</taxon>
    </lineage>
</organism>
<evidence type="ECO:0000313" key="3">
    <source>
        <dbReference type="Proteomes" id="UP000657075"/>
    </source>
</evidence>
<accession>A0A830EEU3</accession>
<evidence type="ECO:0000259" key="1">
    <source>
        <dbReference type="Pfam" id="PF01637"/>
    </source>
</evidence>
<dbReference type="AlphaFoldDB" id="A0A830EEU3"/>
<proteinExistence type="predicted"/>
<dbReference type="PANTHER" id="PTHR34301">
    <property type="entry name" value="DNA-BINDING PROTEIN-RELATED"/>
    <property type="match status" value="1"/>
</dbReference>
<dbReference type="Gene3D" id="1.10.10.10">
    <property type="entry name" value="Winged helix-like DNA-binding domain superfamily/Winged helix DNA-binding domain"/>
    <property type="match status" value="1"/>
</dbReference>
<reference evidence="2" key="1">
    <citation type="journal article" date="2014" name="Int. J. Syst. Evol. Microbiol.">
        <title>Complete genome sequence of Corynebacterium casei LMG S-19264T (=DSM 44701T), isolated from a smear-ripened cheese.</title>
        <authorList>
            <consortium name="US DOE Joint Genome Institute (JGI-PGF)"/>
            <person name="Walter F."/>
            <person name="Albersmeier A."/>
            <person name="Kalinowski J."/>
            <person name="Ruckert C."/>
        </authorList>
    </citation>
    <scope>NUCLEOTIDE SEQUENCE</scope>
    <source>
        <strain evidence="2">JCM 11219</strain>
    </source>
</reference>
<dbReference type="InterPro" id="IPR011579">
    <property type="entry name" value="ATPase_dom"/>
</dbReference>
<dbReference type="Gene3D" id="1.10.8.60">
    <property type="match status" value="1"/>
</dbReference>
<protein>
    <recommendedName>
        <fullName evidence="1">ATPase domain-containing protein</fullName>
    </recommendedName>
</protein>
<dbReference type="PANTHER" id="PTHR34301:SF8">
    <property type="entry name" value="ATPASE DOMAIN-CONTAINING PROTEIN"/>
    <property type="match status" value="1"/>
</dbReference>
<reference evidence="2" key="2">
    <citation type="submission" date="2020-09" db="EMBL/GenBank/DDBJ databases">
        <authorList>
            <person name="Sun Q."/>
            <person name="Ohkuma M."/>
        </authorList>
    </citation>
    <scope>NUCLEOTIDE SEQUENCE</scope>
    <source>
        <strain evidence="2">JCM 11219</strain>
    </source>
</reference>
<sequence length="358" mass="40560">MRYFMHRPNNVLGKGYKTGVPPVTGMSPVSCGFFDTRPKVSRDFVFGRDDVINEVERLLNSGFWPVILGPRRVGKTTVMRVVINELGGIYIDVSTIMGLKGLGLRLIDEVKRLNIRVKLNLAMLQLDIERRPMVIIEGLIRELGDVVIGIDEVQNIISPKLPSLLSVAYNESRVRFIFSGSLVGTTRLIMKSPESLGRPLIRFELRPFTREQSIEFLRISSRNCGINISDIEIENAVNEFDGIVGWLTYYGSLRSSGKSHPEAMEALRSIAREVIKDELSKLGRYELVTYRALATLSRARWIEIKRLAESLIGHSIDDKTFTTGLKALVNMYMVREVERGIYEVIDGYMARLVREYGV</sequence>
<dbReference type="EMBL" id="BMNM01000003">
    <property type="protein sequence ID" value="GGI75973.1"/>
    <property type="molecule type" value="Genomic_DNA"/>
</dbReference>
<dbReference type="SUPFAM" id="SSF52540">
    <property type="entry name" value="P-loop containing nucleoside triphosphate hydrolases"/>
    <property type="match status" value="1"/>
</dbReference>
<gene>
    <name evidence="2" type="ORF">GCM10007112_11000</name>
</gene>
<feature type="domain" description="ATPase" evidence="1">
    <location>
        <begin position="47"/>
        <end position="247"/>
    </location>
</feature>
<comment type="caution">
    <text evidence="2">The sequence shown here is derived from an EMBL/GenBank/DDBJ whole genome shotgun (WGS) entry which is preliminary data.</text>
</comment>
<evidence type="ECO:0000313" key="2">
    <source>
        <dbReference type="EMBL" id="GGI75973.1"/>
    </source>
</evidence>
<dbReference type="InterPro" id="IPR027417">
    <property type="entry name" value="P-loop_NTPase"/>
</dbReference>
<dbReference type="GO" id="GO:0005524">
    <property type="term" value="F:ATP binding"/>
    <property type="evidence" value="ECO:0007669"/>
    <property type="project" value="InterPro"/>
</dbReference>
<dbReference type="Gene3D" id="3.40.50.300">
    <property type="entry name" value="P-loop containing nucleotide triphosphate hydrolases"/>
    <property type="match status" value="1"/>
</dbReference>
<dbReference type="InterPro" id="IPR036388">
    <property type="entry name" value="WH-like_DNA-bd_sf"/>
</dbReference>
<name>A0A830EEU3_9CREN</name>
<dbReference type="Proteomes" id="UP000657075">
    <property type="component" value="Unassembled WGS sequence"/>
</dbReference>
<dbReference type="Pfam" id="PF01637">
    <property type="entry name" value="ATPase_2"/>
    <property type="match status" value="1"/>
</dbReference>